<name>A0AA39ALK5_VITRO</name>
<keyword evidence="1" id="KW-0472">Membrane</keyword>
<dbReference type="EMBL" id="JARBHA010000001">
    <property type="protein sequence ID" value="KAJ9709250.1"/>
    <property type="molecule type" value="Genomic_DNA"/>
</dbReference>
<feature type="transmembrane region" description="Helical" evidence="1">
    <location>
        <begin position="12"/>
        <end position="36"/>
    </location>
</feature>
<reference evidence="2 3" key="1">
    <citation type="journal article" date="2023" name="BMC Biotechnol.">
        <title>Vitis rotundifolia cv Carlos genome sequencing.</title>
        <authorList>
            <person name="Huff M."/>
            <person name="Hulse-Kemp A."/>
            <person name="Scheffler B."/>
            <person name="Youngblood R."/>
            <person name="Simpson S."/>
            <person name="Babiker E."/>
            <person name="Staton M."/>
        </authorList>
    </citation>
    <scope>NUCLEOTIDE SEQUENCE [LARGE SCALE GENOMIC DNA]</scope>
    <source>
        <tissue evidence="2">Leaf</tissue>
    </source>
</reference>
<feature type="transmembrane region" description="Helical" evidence="1">
    <location>
        <begin position="69"/>
        <end position="86"/>
    </location>
</feature>
<organism evidence="2 3">
    <name type="scientific">Vitis rotundifolia</name>
    <name type="common">Muscadine grape</name>
    <dbReference type="NCBI Taxonomy" id="103349"/>
    <lineage>
        <taxon>Eukaryota</taxon>
        <taxon>Viridiplantae</taxon>
        <taxon>Streptophyta</taxon>
        <taxon>Embryophyta</taxon>
        <taxon>Tracheophyta</taxon>
        <taxon>Spermatophyta</taxon>
        <taxon>Magnoliopsida</taxon>
        <taxon>eudicotyledons</taxon>
        <taxon>Gunneridae</taxon>
        <taxon>Pentapetalae</taxon>
        <taxon>rosids</taxon>
        <taxon>Vitales</taxon>
        <taxon>Vitaceae</taxon>
        <taxon>Viteae</taxon>
        <taxon>Vitis</taxon>
    </lineage>
</organism>
<gene>
    <name evidence="2" type="ORF">PVL29_000957</name>
</gene>
<protein>
    <submittedName>
        <fullName evidence="2">Uncharacterized protein</fullName>
    </submittedName>
</protein>
<sequence>MSIFFFFFKNFHCFFFFFCQEVLEIILSILVLGLLMSVRVAECGQEVWTKLIVPLGKWLTRSFNLTSHFTLYIPIYYCTTFTFMSLL</sequence>
<keyword evidence="1" id="KW-1133">Transmembrane helix</keyword>
<keyword evidence="1" id="KW-0812">Transmembrane</keyword>
<proteinExistence type="predicted"/>
<keyword evidence="3" id="KW-1185">Reference proteome</keyword>
<evidence type="ECO:0000313" key="2">
    <source>
        <dbReference type="EMBL" id="KAJ9709250.1"/>
    </source>
</evidence>
<evidence type="ECO:0000313" key="3">
    <source>
        <dbReference type="Proteomes" id="UP001168098"/>
    </source>
</evidence>
<dbReference type="Proteomes" id="UP001168098">
    <property type="component" value="Unassembled WGS sequence"/>
</dbReference>
<dbReference type="AlphaFoldDB" id="A0AA39ALK5"/>
<accession>A0AA39ALK5</accession>
<evidence type="ECO:0000256" key="1">
    <source>
        <dbReference type="SAM" id="Phobius"/>
    </source>
</evidence>
<comment type="caution">
    <text evidence="2">The sequence shown here is derived from an EMBL/GenBank/DDBJ whole genome shotgun (WGS) entry which is preliminary data.</text>
</comment>